<dbReference type="RefSeq" id="WP_146911816.1">
    <property type="nucleotide sequence ID" value="NZ_CP042344.1"/>
</dbReference>
<dbReference type="SUPFAM" id="SSF46785">
    <property type="entry name" value="Winged helix' DNA-binding domain"/>
    <property type="match status" value="1"/>
</dbReference>
<keyword evidence="3" id="KW-0418">Kinase</keyword>
<dbReference type="InterPro" id="IPR036390">
    <property type="entry name" value="WH_DNA-bd_sf"/>
</dbReference>
<evidence type="ECO:0000256" key="3">
    <source>
        <dbReference type="ARBA" id="ARBA00022777"/>
    </source>
</evidence>
<feature type="domain" description="HipA-like C-terminal" evidence="4">
    <location>
        <begin position="221"/>
        <end position="397"/>
    </location>
</feature>
<keyword evidence="2" id="KW-0808">Transferase</keyword>
<gene>
    <name evidence="5" type="primary">yjjJ</name>
    <name evidence="5" type="ORF">FOZ74_03760</name>
</gene>
<evidence type="ECO:0000313" key="5">
    <source>
        <dbReference type="EMBL" id="QEA12223.1"/>
    </source>
</evidence>
<evidence type="ECO:0000313" key="6">
    <source>
        <dbReference type="Proteomes" id="UP000321199"/>
    </source>
</evidence>
<sequence length="465" mass="50001">MPADDLHRLRTALAVRAPAAAADLAGALGVSVPTLHRLLRRLPPGELVGAGKARRARYALRRPLHAGRGLLADLPVYAITPEGQAELLAPLAPLQGDGCWMPLTRSGWPVPDEARDGWWPGLPYPLYDMRPQGYMGRLFARAEHRALGVAPDPQAWSDDDVLHVLSLRGSDTSGNWIVGDDAYALWQAQRQALPPPIAPEATAAAYARLADEAVASGVPGSSAAGEFPKFAARRSPPPGTASGTPHVLVKFSGANAASPTVQRWSDLLVCEHLALQHAARLPGVQVATSRILQHGGRTFLEVERFDRHGEHGRSPLCSMETANAAVLGDASRDWTVLAARLVAQDWLAPEDAQRIAHLWWFGRLIANTDMHLGNLALRPVQGHLTLAPAYDMLPMLHAPLPGGEVPVRAFEPPLPLPQQRAVWHAAWGAARDFWWAAAGDGCISAGFRAVCAEHAWRLSSAAEHA</sequence>
<organism evidence="5 6">
    <name type="scientific">Comamonas flocculans</name>
    <dbReference type="NCBI Taxonomy" id="2597701"/>
    <lineage>
        <taxon>Bacteria</taxon>
        <taxon>Pseudomonadati</taxon>
        <taxon>Pseudomonadota</taxon>
        <taxon>Betaproteobacteria</taxon>
        <taxon>Burkholderiales</taxon>
        <taxon>Comamonadaceae</taxon>
        <taxon>Comamonas</taxon>
    </lineage>
</organism>
<dbReference type="EMBL" id="CP042344">
    <property type="protein sequence ID" value="QEA12223.1"/>
    <property type="molecule type" value="Genomic_DNA"/>
</dbReference>
<dbReference type="OrthoDB" id="8555656at2"/>
<dbReference type="InterPro" id="IPR052028">
    <property type="entry name" value="HipA_Ser/Thr_kinase"/>
</dbReference>
<dbReference type="AlphaFoldDB" id="A0A5B8RSY5"/>
<reference evidence="5 6" key="1">
    <citation type="submission" date="2019-07" db="EMBL/GenBank/DDBJ databases">
        <title>Complete genome sequence of Comamonas sp. NLF 7-7 isolated from livestock.</title>
        <authorList>
            <person name="Kim D.H."/>
            <person name="Kim J.G."/>
        </authorList>
    </citation>
    <scope>NUCLEOTIDE SEQUENCE [LARGE SCALE GENOMIC DNA]</scope>
    <source>
        <strain evidence="5 6">NLF 7-7</strain>
    </source>
</reference>
<evidence type="ECO:0000259" key="4">
    <source>
        <dbReference type="Pfam" id="PF07804"/>
    </source>
</evidence>
<dbReference type="InterPro" id="IPR012893">
    <property type="entry name" value="HipA-like_C"/>
</dbReference>
<evidence type="ECO:0000256" key="2">
    <source>
        <dbReference type="ARBA" id="ARBA00022679"/>
    </source>
</evidence>
<keyword evidence="6" id="KW-1185">Reference proteome</keyword>
<dbReference type="Pfam" id="PF07804">
    <property type="entry name" value="HipA_C"/>
    <property type="match status" value="1"/>
</dbReference>
<proteinExistence type="inferred from homology"/>
<evidence type="ECO:0000256" key="1">
    <source>
        <dbReference type="ARBA" id="ARBA00010164"/>
    </source>
</evidence>
<dbReference type="Proteomes" id="UP000321199">
    <property type="component" value="Chromosome"/>
</dbReference>
<accession>A0A5B8RSY5</accession>
<dbReference type="PANTHER" id="PTHR37419">
    <property type="entry name" value="SERINE/THREONINE-PROTEIN KINASE TOXIN HIPA"/>
    <property type="match status" value="1"/>
</dbReference>
<dbReference type="PANTHER" id="PTHR37419:SF8">
    <property type="entry name" value="TOXIN YJJJ"/>
    <property type="match status" value="1"/>
</dbReference>
<dbReference type="KEGG" id="cof:FOZ74_03760"/>
<protein>
    <submittedName>
        <fullName evidence="5">Type II toxin-antitoxin system HipA family toxin YjjJ</fullName>
    </submittedName>
</protein>
<dbReference type="GO" id="GO:0005829">
    <property type="term" value="C:cytosol"/>
    <property type="evidence" value="ECO:0007669"/>
    <property type="project" value="TreeGrafter"/>
</dbReference>
<dbReference type="NCBIfam" id="NF007297">
    <property type="entry name" value="PRK09775.1"/>
    <property type="match status" value="1"/>
</dbReference>
<comment type="similarity">
    <text evidence="1">Belongs to the HipA Ser/Thr kinase family.</text>
</comment>
<name>A0A5B8RSY5_9BURK</name>
<dbReference type="GO" id="GO:0004674">
    <property type="term" value="F:protein serine/threonine kinase activity"/>
    <property type="evidence" value="ECO:0007669"/>
    <property type="project" value="TreeGrafter"/>
</dbReference>